<dbReference type="AlphaFoldDB" id="A0A1H5ESG7"/>
<dbReference type="EMBL" id="FNTX01000001">
    <property type="protein sequence ID" value="SED94103.1"/>
    <property type="molecule type" value="Genomic_DNA"/>
</dbReference>
<protein>
    <submittedName>
        <fullName evidence="3">Mannose-6-phosphate isomerase</fullName>
    </submittedName>
</protein>
<keyword evidence="3" id="KW-0413">Isomerase</keyword>
<dbReference type="GO" id="GO:0046872">
    <property type="term" value="F:metal ion binding"/>
    <property type="evidence" value="ECO:0007669"/>
    <property type="project" value="UniProtKB-KW"/>
</dbReference>
<organism evidence="3 4">
    <name type="scientific">Ruania alba</name>
    <dbReference type="NCBI Taxonomy" id="648782"/>
    <lineage>
        <taxon>Bacteria</taxon>
        <taxon>Bacillati</taxon>
        <taxon>Actinomycetota</taxon>
        <taxon>Actinomycetes</taxon>
        <taxon>Micrococcales</taxon>
        <taxon>Ruaniaceae</taxon>
        <taxon>Ruania</taxon>
    </lineage>
</organism>
<name>A0A1H5ESG7_9MICO</name>
<dbReference type="CDD" id="cd07010">
    <property type="entry name" value="cupin_PMI_type_I_N_bac"/>
    <property type="match status" value="1"/>
</dbReference>
<evidence type="ECO:0000313" key="4">
    <source>
        <dbReference type="Proteomes" id="UP000199220"/>
    </source>
</evidence>
<evidence type="ECO:0000313" key="3">
    <source>
        <dbReference type="EMBL" id="SED94103.1"/>
    </source>
</evidence>
<dbReference type="Proteomes" id="UP000199220">
    <property type="component" value="Unassembled WGS sequence"/>
</dbReference>
<dbReference type="STRING" id="648782.SAMN04488554_1117"/>
<dbReference type="InterPro" id="IPR011051">
    <property type="entry name" value="RmlC_Cupin_sf"/>
</dbReference>
<gene>
    <name evidence="3" type="ORF">SAMN04488554_1117</name>
</gene>
<dbReference type="Gene3D" id="2.60.120.10">
    <property type="entry name" value="Jelly Rolls"/>
    <property type="match status" value="2"/>
</dbReference>
<reference evidence="4" key="1">
    <citation type="submission" date="2016-10" db="EMBL/GenBank/DDBJ databases">
        <authorList>
            <person name="Varghese N."/>
            <person name="Submissions S."/>
        </authorList>
    </citation>
    <scope>NUCLEOTIDE SEQUENCE [LARGE SCALE GENOMIC DNA]</scope>
    <source>
        <strain evidence="4">DSM 21368</strain>
    </source>
</reference>
<proteinExistence type="predicted"/>
<dbReference type="InterPro" id="IPR014710">
    <property type="entry name" value="RmlC-like_jellyroll"/>
</dbReference>
<dbReference type="SUPFAM" id="SSF51182">
    <property type="entry name" value="RmlC-like cupins"/>
    <property type="match status" value="1"/>
</dbReference>
<dbReference type="GO" id="GO:0016853">
    <property type="term" value="F:isomerase activity"/>
    <property type="evidence" value="ECO:0007669"/>
    <property type="project" value="UniProtKB-KW"/>
</dbReference>
<dbReference type="PANTHER" id="PTHR42742">
    <property type="entry name" value="TRANSCRIPTIONAL REPRESSOR MPRA"/>
    <property type="match status" value="1"/>
</dbReference>
<dbReference type="PANTHER" id="PTHR42742:SF3">
    <property type="entry name" value="FRUCTOKINASE"/>
    <property type="match status" value="1"/>
</dbReference>
<dbReference type="OrthoDB" id="9808275at2"/>
<keyword evidence="4" id="KW-1185">Reference proteome</keyword>
<accession>A0A1H5ESG7</accession>
<sequence length="329" mass="35340">MTVIPLPANRPPDRFYRGGTRLAELRGENTVGEYEPEDWVGSATTVHGEAPTGLTRLPDGRLLREAIETDPQWWLGPDHVAAYGADAMLLVKLLDAGERLPVHAHPDRAFAKEHFAAAHGKTEAWFLLTGGSLHLALKEDLTHDELAGVLERQDADEILGLMHEVQVNPGDVVLVPAGVLHAIGGGLLLVELQEPEDFSLMLEWKGYPIDGPKDGHLGIGYDLALQAMERRARTAEEIGELVRPAGFGPSVFPAAADPYFRLERVQIQGEEQVEAGFAVMIVLTGQVEMPGAQGTVTLERGATAVAPHAAGSLTLVGDAEVLVCRPPAP</sequence>
<evidence type="ECO:0000256" key="2">
    <source>
        <dbReference type="ARBA" id="ARBA00022833"/>
    </source>
</evidence>
<evidence type="ECO:0000256" key="1">
    <source>
        <dbReference type="ARBA" id="ARBA00022723"/>
    </source>
</evidence>
<keyword evidence="1" id="KW-0479">Metal-binding</keyword>
<dbReference type="RefSeq" id="WP_089772045.1">
    <property type="nucleotide sequence ID" value="NZ_FNTX01000001.1"/>
</dbReference>
<dbReference type="InterPro" id="IPR051804">
    <property type="entry name" value="Carb_Metab_Reg_Kinase/Isom"/>
</dbReference>
<keyword evidence="2" id="KW-0862">Zinc</keyword>